<gene>
    <name evidence="13" type="primary">thiC</name>
    <name evidence="15" type="ORF">FuraDRAFT_3396</name>
</gene>
<evidence type="ECO:0000256" key="12">
    <source>
        <dbReference type="ARBA" id="ARBA00061546"/>
    </source>
</evidence>
<reference evidence="15 16" key="1">
    <citation type="submission" date="2009-02" db="EMBL/GenBank/DDBJ databases">
        <title>Sequencing of the draft genome and assembly of Lutiella nitroferrum 2002.</title>
        <authorList>
            <consortium name="US DOE Joint Genome Institute (JGI-PGF)"/>
            <person name="Lucas S."/>
            <person name="Copeland A."/>
            <person name="Lapidus A."/>
            <person name="Glavina del Rio T."/>
            <person name="Tice H."/>
            <person name="Bruce D."/>
            <person name="Goodwin L."/>
            <person name="Pitluck S."/>
            <person name="Larimer F."/>
            <person name="Land M.L."/>
            <person name="Hauser L."/>
            <person name="Coates J.D."/>
        </authorList>
    </citation>
    <scope>NUCLEOTIDE SEQUENCE [LARGE SCALE GENOMIC DNA]</scope>
    <source>
        <strain evidence="15 16">2002</strain>
    </source>
</reference>
<comment type="similarity">
    <text evidence="12 13">Belongs to the ThiC family.</text>
</comment>
<feature type="binding site" evidence="13">
    <location>
        <position position="335"/>
    </location>
    <ligand>
        <name>substrate</name>
    </ligand>
</feature>
<dbReference type="SFLD" id="SFLDF00407">
    <property type="entry name" value="phosphomethylpyrimidine_syntha"/>
    <property type="match status" value="1"/>
</dbReference>
<dbReference type="InterPro" id="IPR025747">
    <property type="entry name" value="ThiC-associated_dom"/>
</dbReference>
<dbReference type="InterPro" id="IPR037509">
    <property type="entry name" value="ThiC"/>
</dbReference>
<dbReference type="HAMAP" id="MF_00089">
    <property type="entry name" value="ThiC"/>
    <property type="match status" value="1"/>
</dbReference>
<evidence type="ECO:0000256" key="4">
    <source>
        <dbReference type="ARBA" id="ARBA00022691"/>
    </source>
</evidence>
<dbReference type="SFLD" id="SFLDS00113">
    <property type="entry name" value="Radical_SAM_Phosphomethylpyrim"/>
    <property type="match status" value="1"/>
</dbReference>
<dbReference type="Proteomes" id="UP000003165">
    <property type="component" value="Unassembled WGS sequence"/>
</dbReference>
<dbReference type="eggNOG" id="COG0422">
    <property type="taxonomic scope" value="Bacteria"/>
</dbReference>
<protein>
    <recommendedName>
        <fullName evidence="13">Phosphomethylpyrimidine synthase</fullName>
        <ecNumber evidence="13">4.1.99.17</ecNumber>
    </recommendedName>
    <alternativeName>
        <fullName evidence="13">Hydroxymethylpyrimidine phosphate synthase</fullName>
        <shortName evidence="13">HMP-P synthase</shortName>
        <shortName evidence="13">HMP-phosphate synthase</shortName>
        <shortName evidence="13">HMPP synthase</shortName>
    </alternativeName>
    <alternativeName>
        <fullName evidence="13">Thiamine biosynthesis protein ThiC</fullName>
    </alternativeName>
</protein>
<comment type="pathway">
    <text evidence="2 13">Cofactor biosynthesis; thiamine diphosphate biosynthesis.</text>
</comment>
<evidence type="ECO:0000313" key="16">
    <source>
        <dbReference type="Proteomes" id="UP000003165"/>
    </source>
</evidence>
<dbReference type="Pfam" id="PF01964">
    <property type="entry name" value="ThiC_Rad_SAM"/>
    <property type="match status" value="1"/>
</dbReference>
<evidence type="ECO:0000256" key="13">
    <source>
        <dbReference type="HAMAP-Rule" id="MF_00089"/>
    </source>
</evidence>
<keyword evidence="5 13" id="KW-0479">Metal-binding</keyword>
<dbReference type="Gene3D" id="6.10.250.620">
    <property type="match status" value="1"/>
</dbReference>
<dbReference type="PANTHER" id="PTHR30557:SF1">
    <property type="entry name" value="PHOSPHOMETHYLPYRIMIDINE SYNTHASE, CHLOROPLASTIC"/>
    <property type="match status" value="1"/>
</dbReference>
<evidence type="ECO:0000256" key="5">
    <source>
        <dbReference type="ARBA" id="ARBA00022723"/>
    </source>
</evidence>
<keyword evidence="6 13" id="KW-0862">Zinc</keyword>
<keyword evidence="8 13" id="KW-0408">Iron</keyword>
<evidence type="ECO:0000313" key="15">
    <source>
        <dbReference type="EMBL" id="EEG07196.1"/>
    </source>
</evidence>
<dbReference type="NCBIfam" id="NF009895">
    <property type="entry name" value="PRK13352.1"/>
    <property type="match status" value="1"/>
</dbReference>
<comment type="caution">
    <text evidence="15">The sequence shown here is derived from an EMBL/GenBank/DDBJ whole genome shotgun (WGS) entry which is preliminary data.</text>
</comment>
<sequence length="636" mass="70810">MNAPTNLKTEMVVDQAAIQPLPNSRKIYVEGSRPDLRVPMREISQADTPTQFGGEQNPPIYVYDCSGPYTDPAAQIDIRSGLAPIRAAWIEERGDTEQLAGLSSEYGRAREADAKLDELRFNLTRQPRRALPGKNVTQMHYARQGIITPEMEYIAIRENQNRAAYIESLKTAGGKNARLVELMTRQHPGQNYGAGMVDTITPEFVRQEVAAGRAIIPNNINHPESEPMIIGRNFLVKINGNIGNSAVTSSISEEVDKMTWGIRWGADTIMDLSTGKNIHETREWILRNSPVPIGTVPIYQALEKVNGKAEDLTWDIFKDTLIEQAEQGVDYFTIHAGVLLRYVPMTANRMTGIVSRGGSIMAKWCLAHHKENFLYTHFEEICDIMKAYDVAFSLGDGLRPGSVWDANDDAQLGELKTLGELTQIAWQHDVQVMIEGPGHVPMQLIKENMDKELEWCHEAPFYTLGPLTTDIAPGYDHITSAIGAAQIGWYGTAMLCYVTPKEHLGLPNKDDVKEGIITYKLAAHAADLAKGHPGAQIRDNALSKARFEFRWEDQFNLGLDPDRARSFHDETLPKDSAKVAHFCSMCGPHFCSMKITQDVRDFAAQQGLAEEEALAKGMEVKSIEFVKGGAKLYDKI</sequence>
<dbReference type="GO" id="GO:0070284">
    <property type="term" value="F:phosphomethylpyrimidine synthase activity"/>
    <property type="evidence" value="ECO:0007669"/>
    <property type="project" value="UniProtKB-EC"/>
</dbReference>
<keyword evidence="4 13" id="KW-0949">S-adenosyl-L-methionine</keyword>
<feature type="binding site" evidence="13">
    <location>
        <position position="299"/>
    </location>
    <ligand>
        <name>substrate</name>
    </ligand>
</feature>
<dbReference type="Pfam" id="PF13667">
    <property type="entry name" value="ThiC-associated"/>
    <property type="match status" value="1"/>
</dbReference>
<dbReference type="PANTHER" id="PTHR30557">
    <property type="entry name" value="THIAMINE BIOSYNTHESIS PROTEIN THIC"/>
    <property type="match status" value="1"/>
</dbReference>
<comment type="catalytic activity">
    <reaction evidence="11 13">
        <text>5-amino-1-(5-phospho-beta-D-ribosyl)imidazole + S-adenosyl-L-methionine = 4-amino-2-methyl-5-(phosphooxymethyl)pyrimidine + CO + 5'-deoxyadenosine + formate + L-methionine + 3 H(+)</text>
        <dbReference type="Rhea" id="RHEA:24840"/>
        <dbReference type="ChEBI" id="CHEBI:15378"/>
        <dbReference type="ChEBI" id="CHEBI:15740"/>
        <dbReference type="ChEBI" id="CHEBI:17245"/>
        <dbReference type="ChEBI" id="CHEBI:17319"/>
        <dbReference type="ChEBI" id="CHEBI:57844"/>
        <dbReference type="ChEBI" id="CHEBI:58354"/>
        <dbReference type="ChEBI" id="CHEBI:59789"/>
        <dbReference type="ChEBI" id="CHEBI:137981"/>
        <dbReference type="EC" id="4.1.99.17"/>
    </reaction>
</comment>
<feature type="binding site" evidence="13">
    <location>
        <position position="586"/>
    </location>
    <ligand>
        <name>[4Fe-4S] cluster</name>
        <dbReference type="ChEBI" id="CHEBI:49883"/>
        <note>4Fe-4S-S-AdoMet</note>
    </ligand>
</feature>
<dbReference type="RefSeq" id="WP_008955415.1">
    <property type="nucleotide sequence ID" value="NZ_ACIS01000010.1"/>
</dbReference>
<dbReference type="InterPro" id="IPR038521">
    <property type="entry name" value="ThiC/Bza_core_dom"/>
</dbReference>
<evidence type="ECO:0000256" key="7">
    <source>
        <dbReference type="ARBA" id="ARBA00022977"/>
    </source>
</evidence>
<dbReference type="GO" id="GO:0008270">
    <property type="term" value="F:zinc ion binding"/>
    <property type="evidence" value="ECO:0007669"/>
    <property type="project" value="UniProtKB-UniRule"/>
</dbReference>
<dbReference type="GO" id="GO:0005829">
    <property type="term" value="C:cytosol"/>
    <property type="evidence" value="ECO:0007669"/>
    <property type="project" value="TreeGrafter"/>
</dbReference>
<dbReference type="EMBL" id="ACIS01000010">
    <property type="protein sequence ID" value="EEG07196.1"/>
    <property type="molecule type" value="Genomic_DNA"/>
</dbReference>
<feature type="binding site" evidence="13">
    <location>
        <position position="439"/>
    </location>
    <ligand>
        <name>Zn(2+)</name>
        <dbReference type="ChEBI" id="CHEBI:29105"/>
    </ligand>
</feature>
<feature type="binding site" evidence="13">
    <location>
        <position position="591"/>
    </location>
    <ligand>
        <name>[4Fe-4S] cluster</name>
        <dbReference type="ChEBI" id="CHEBI:49883"/>
        <note>4Fe-4S-S-AdoMet</note>
    </ligand>
</feature>
<dbReference type="UniPathway" id="UPA00060"/>
<dbReference type="Gene3D" id="3.20.20.540">
    <property type="entry name" value="Radical SAM ThiC family, central domain"/>
    <property type="match status" value="1"/>
</dbReference>
<evidence type="ECO:0000256" key="6">
    <source>
        <dbReference type="ARBA" id="ARBA00022833"/>
    </source>
</evidence>
<dbReference type="InterPro" id="IPR002817">
    <property type="entry name" value="ThiC/BzaA/B"/>
</dbReference>
<evidence type="ECO:0000259" key="14">
    <source>
        <dbReference type="Pfam" id="PF13667"/>
    </source>
</evidence>
<dbReference type="NCBIfam" id="NF006763">
    <property type="entry name" value="PRK09284.1"/>
    <property type="match status" value="1"/>
</dbReference>
<keyword evidence="16" id="KW-1185">Reference proteome</keyword>
<keyword evidence="10 13" id="KW-0456">Lyase</keyword>
<dbReference type="AlphaFoldDB" id="B9Z7R0"/>
<feature type="binding site" evidence="13">
    <location>
        <position position="270"/>
    </location>
    <ligand>
        <name>substrate</name>
    </ligand>
</feature>
<evidence type="ECO:0000256" key="1">
    <source>
        <dbReference type="ARBA" id="ARBA00003175"/>
    </source>
</evidence>
<organism evidence="15 16">
    <name type="scientific">Pseudogulbenkiania ferrooxidans 2002</name>
    <dbReference type="NCBI Taxonomy" id="279714"/>
    <lineage>
        <taxon>Bacteria</taxon>
        <taxon>Pseudomonadati</taxon>
        <taxon>Pseudomonadota</taxon>
        <taxon>Betaproteobacteria</taxon>
        <taxon>Neisseriales</taxon>
        <taxon>Chromobacteriaceae</taxon>
        <taxon>Pseudogulbenkiania</taxon>
    </lineage>
</organism>
<feature type="binding site" evidence="13">
    <location>
        <position position="503"/>
    </location>
    <ligand>
        <name>Zn(2+)</name>
        <dbReference type="ChEBI" id="CHEBI:29105"/>
    </ligand>
</feature>
<dbReference type="GO" id="GO:0009229">
    <property type="term" value="P:thiamine diphosphate biosynthetic process"/>
    <property type="evidence" value="ECO:0007669"/>
    <property type="project" value="UniProtKB-UniRule"/>
</dbReference>
<keyword evidence="3 13" id="KW-0004">4Fe-4S</keyword>
<name>B9Z7R0_9NEIS</name>
<feature type="binding site" evidence="13">
    <location>
        <begin position="396"/>
        <end position="399"/>
    </location>
    <ligand>
        <name>substrate</name>
    </ligand>
</feature>
<evidence type="ECO:0000256" key="11">
    <source>
        <dbReference type="ARBA" id="ARBA00050218"/>
    </source>
</evidence>
<evidence type="ECO:0000256" key="8">
    <source>
        <dbReference type="ARBA" id="ARBA00023004"/>
    </source>
</evidence>
<dbReference type="SFLD" id="SFLDG01114">
    <property type="entry name" value="phosphomethylpyrimidine_syntha"/>
    <property type="match status" value="1"/>
</dbReference>
<dbReference type="GO" id="GO:0009228">
    <property type="term" value="P:thiamine biosynthetic process"/>
    <property type="evidence" value="ECO:0007669"/>
    <property type="project" value="UniProtKB-UniRule"/>
</dbReference>
<dbReference type="EC" id="4.1.99.17" evidence="13"/>
<feature type="domain" description="ThiC-associated" evidence="14">
    <location>
        <begin position="20"/>
        <end position="97"/>
    </location>
</feature>
<feature type="binding site" evidence="13">
    <location>
        <position position="583"/>
    </location>
    <ligand>
        <name>[4Fe-4S] cluster</name>
        <dbReference type="ChEBI" id="CHEBI:49883"/>
        <note>4Fe-4S-S-AdoMet</note>
    </ligand>
</feature>
<comment type="cofactor">
    <cofactor evidence="13">
        <name>[4Fe-4S] cluster</name>
        <dbReference type="ChEBI" id="CHEBI:49883"/>
    </cofactor>
    <text evidence="13">Binds 1 [4Fe-4S] cluster per subunit. The cluster is coordinated with 3 cysteines and an exchangeable S-adenosyl-L-methionine.</text>
</comment>
<feature type="binding site" evidence="13">
    <location>
        <position position="241"/>
    </location>
    <ligand>
        <name>substrate</name>
    </ligand>
</feature>
<comment type="subunit">
    <text evidence="13">Homodimer.</text>
</comment>
<dbReference type="NCBIfam" id="TIGR00190">
    <property type="entry name" value="thiC"/>
    <property type="match status" value="1"/>
</dbReference>
<comment type="function">
    <text evidence="1 13">Catalyzes the synthesis of the hydroxymethylpyrimidine phosphate (HMP-P) moiety of thiamine from aminoimidazole ribotide (AIR) in a radical S-adenosyl-L-methionine (SAM)-dependent reaction.</text>
</comment>
<accession>B9Z7R0</accession>
<evidence type="ECO:0000256" key="10">
    <source>
        <dbReference type="ARBA" id="ARBA00023239"/>
    </source>
</evidence>
<evidence type="ECO:0000256" key="2">
    <source>
        <dbReference type="ARBA" id="ARBA00004948"/>
    </source>
</evidence>
<feature type="binding site" evidence="13">
    <location>
        <position position="462"/>
    </location>
    <ligand>
        <name>substrate</name>
    </ligand>
</feature>
<feature type="binding site" evidence="13">
    <location>
        <position position="435"/>
    </location>
    <ligand>
        <name>substrate</name>
    </ligand>
</feature>
<evidence type="ECO:0000256" key="3">
    <source>
        <dbReference type="ARBA" id="ARBA00022485"/>
    </source>
</evidence>
<keyword evidence="9 13" id="KW-0411">Iron-sulfur</keyword>
<dbReference type="FunFam" id="3.20.20.540:FF:000001">
    <property type="entry name" value="Phosphomethylpyrimidine synthase"/>
    <property type="match status" value="1"/>
</dbReference>
<keyword evidence="7 13" id="KW-0784">Thiamine biosynthesis</keyword>
<dbReference type="GO" id="GO:0051539">
    <property type="term" value="F:4 iron, 4 sulfur cluster binding"/>
    <property type="evidence" value="ECO:0007669"/>
    <property type="project" value="UniProtKB-KW"/>
</dbReference>
<evidence type="ECO:0000256" key="9">
    <source>
        <dbReference type="ARBA" id="ARBA00023014"/>
    </source>
</evidence>
<feature type="binding site" evidence="13">
    <location>
        <begin position="355"/>
        <end position="357"/>
    </location>
    <ligand>
        <name>substrate</name>
    </ligand>
</feature>
<proteinExistence type="inferred from homology"/>